<evidence type="ECO:0000256" key="10">
    <source>
        <dbReference type="ARBA" id="ARBA00048975"/>
    </source>
</evidence>
<evidence type="ECO:0000256" key="4">
    <source>
        <dbReference type="ARBA" id="ARBA00020902"/>
    </source>
</evidence>
<dbReference type="EC" id="2.4.1.182" evidence="3 11"/>
<dbReference type="EMBL" id="MPRL01000013">
    <property type="protein sequence ID" value="OOZ41193.1"/>
    <property type="molecule type" value="Genomic_DNA"/>
</dbReference>
<keyword evidence="13" id="KW-1185">Reference proteome</keyword>
<dbReference type="Proteomes" id="UP000191110">
    <property type="component" value="Unassembled WGS sequence"/>
</dbReference>
<comment type="pathway">
    <text evidence="11">Bacterial outer membrane biogenesis; LPS lipid A biosynthesis.</text>
</comment>
<dbReference type="UniPathway" id="UPA00973"/>
<keyword evidence="7 11" id="KW-0328">Glycosyltransferase</keyword>
<gene>
    <name evidence="11" type="primary">lpxB</name>
    <name evidence="12" type="ORF">BOW53_04825</name>
</gene>
<comment type="function">
    <text evidence="1 11">Condensation of UDP-2,3-diacylglucosamine and 2,3-diacylglucosamine-1-phosphate to form lipid A disaccharide, a precursor of lipid A, a phosphorylated glycolipid that anchors the lipopolysaccharide to the outer membrane of the cell.</text>
</comment>
<protein>
    <recommendedName>
        <fullName evidence="4 11">Lipid-A-disaccharide synthase</fullName>
        <ecNumber evidence="3 11">2.4.1.182</ecNumber>
    </recommendedName>
</protein>
<evidence type="ECO:0000256" key="8">
    <source>
        <dbReference type="ARBA" id="ARBA00022679"/>
    </source>
</evidence>
<dbReference type="GO" id="GO:0009245">
    <property type="term" value="P:lipid A biosynthetic process"/>
    <property type="evidence" value="ECO:0007669"/>
    <property type="project" value="UniProtKB-UniRule"/>
</dbReference>
<dbReference type="GO" id="GO:0008915">
    <property type="term" value="F:lipid-A-disaccharide synthase activity"/>
    <property type="evidence" value="ECO:0007669"/>
    <property type="project" value="UniProtKB-UniRule"/>
</dbReference>
<dbReference type="PANTHER" id="PTHR30372:SF4">
    <property type="entry name" value="LIPID-A-DISACCHARIDE SYNTHASE, MITOCHONDRIAL-RELATED"/>
    <property type="match status" value="1"/>
</dbReference>
<keyword evidence="9 11" id="KW-0443">Lipid metabolism</keyword>
<dbReference type="AlphaFoldDB" id="A0A1T2L7Y5"/>
<evidence type="ECO:0000256" key="1">
    <source>
        <dbReference type="ARBA" id="ARBA00002056"/>
    </source>
</evidence>
<dbReference type="NCBIfam" id="TIGR00215">
    <property type="entry name" value="lpxB"/>
    <property type="match status" value="1"/>
</dbReference>
<dbReference type="PANTHER" id="PTHR30372">
    <property type="entry name" value="LIPID-A-DISACCHARIDE SYNTHASE"/>
    <property type="match status" value="1"/>
</dbReference>
<reference evidence="12 13" key="1">
    <citation type="submission" date="2016-11" db="EMBL/GenBank/DDBJ databases">
        <title>Mixed transmission modes and dynamic genome evolution in an obligate animal-bacterial symbiosis.</title>
        <authorList>
            <person name="Russell S.L."/>
            <person name="Corbett-Detig R.B."/>
            <person name="Cavanaugh C.M."/>
        </authorList>
    </citation>
    <scope>NUCLEOTIDE SEQUENCE [LARGE SCALE GENOMIC DNA]</scope>
    <source>
        <strain evidence="12">Sveles-Q1</strain>
    </source>
</reference>
<evidence type="ECO:0000256" key="7">
    <source>
        <dbReference type="ARBA" id="ARBA00022676"/>
    </source>
</evidence>
<dbReference type="InterPro" id="IPR003835">
    <property type="entry name" value="Glyco_trans_19"/>
</dbReference>
<evidence type="ECO:0000313" key="13">
    <source>
        <dbReference type="Proteomes" id="UP000191110"/>
    </source>
</evidence>
<evidence type="ECO:0000256" key="11">
    <source>
        <dbReference type="HAMAP-Rule" id="MF_00392"/>
    </source>
</evidence>
<dbReference type="SUPFAM" id="SSF53756">
    <property type="entry name" value="UDP-Glycosyltransferase/glycogen phosphorylase"/>
    <property type="match status" value="1"/>
</dbReference>
<evidence type="ECO:0000313" key="12">
    <source>
        <dbReference type="EMBL" id="OOZ41193.1"/>
    </source>
</evidence>
<accession>A0A1T2L7Y5</accession>
<keyword evidence="8 11" id="KW-0808">Transferase</keyword>
<dbReference type="HAMAP" id="MF_00392">
    <property type="entry name" value="LpxB"/>
    <property type="match status" value="1"/>
</dbReference>
<keyword evidence="5 11" id="KW-0444">Lipid biosynthesis</keyword>
<comment type="caution">
    <text evidence="12">The sequence shown here is derived from an EMBL/GenBank/DDBJ whole genome shotgun (WGS) entry which is preliminary data.</text>
</comment>
<organism evidence="12 13">
    <name type="scientific">Solemya pervernicosa gill symbiont</name>
    <dbReference type="NCBI Taxonomy" id="642797"/>
    <lineage>
        <taxon>Bacteria</taxon>
        <taxon>Pseudomonadati</taxon>
        <taxon>Pseudomonadota</taxon>
        <taxon>Gammaproteobacteria</taxon>
        <taxon>sulfur-oxidizing symbionts</taxon>
    </lineage>
</organism>
<proteinExistence type="inferred from homology"/>
<evidence type="ECO:0000256" key="9">
    <source>
        <dbReference type="ARBA" id="ARBA00023098"/>
    </source>
</evidence>
<dbReference type="RefSeq" id="WP_078482953.1">
    <property type="nucleotide sequence ID" value="NZ_MPRL01000013.1"/>
</dbReference>
<evidence type="ECO:0000256" key="2">
    <source>
        <dbReference type="ARBA" id="ARBA00007868"/>
    </source>
</evidence>
<keyword evidence="6 11" id="KW-0441">Lipid A biosynthesis</keyword>
<evidence type="ECO:0000256" key="5">
    <source>
        <dbReference type="ARBA" id="ARBA00022516"/>
    </source>
</evidence>
<comment type="catalytic activity">
    <reaction evidence="10 11">
        <text>a lipid X + a UDP-2-N,3-O-bis[(3R)-3-hydroxyacyl]-alpha-D-glucosamine = a lipid A disaccharide + UDP + H(+)</text>
        <dbReference type="Rhea" id="RHEA:67828"/>
        <dbReference type="ChEBI" id="CHEBI:15378"/>
        <dbReference type="ChEBI" id="CHEBI:58223"/>
        <dbReference type="ChEBI" id="CHEBI:137748"/>
        <dbReference type="ChEBI" id="CHEBI:176338"/>
        <dbReference type="ChEBI" id="CHEBI:176343"/>
        <dbReference type="EC" id="2.4.1.182"/>
    </reaction>
</comment>
<comment type="similarity">
    <text evidence="2 11">Belongs to the LpxB family.</text>
</comment>
<sequence>MLRIGVVVGEASGDTLGAALMCALQQRIPNVEFVGIGGPKMVALGCNSLYPMERLSVMGISEVFGRLRELLSIRADLVKYFIADPPDLFIGIDAPDFNLTLERKLRERGIKTAHYVSPSVWAWRQGRVRKIARSVDLMLTLFPFESAFYESHSLPVRFVGHPLADQIPLEVDRHEARERLGLPAEASIISLLPGSRMSEVSRLSELFIATANWCDKQRMGLKFVVPLANTKIRTYFETVLKQRAPGLEIELFDGQASQVMAASDAVLLASGTASLEAMLINRPMVVAYRLAKLTNFLLYGIGMLKSKYVSLPNLLADSPLVEEFIQDAATPDSLGGALLRLLDSEIGKKCELAQQFNRIHQSLRLNASESAADALLELMHS</sequence>
<evidence type="ECO:0000256" key="3">
    <source>
        <dbReference type="ARBA" id="ARBA00012687"/>
    </source>
</evidence>
<evidence type="ECO:0000256" key="6">
    <source>
        <dbReference type="ARBA" id="ARBA00022556"/>
    </source>
</evidence>
<dbReference type="Pfam" id="PF02684">
    <property type="entry name" value="LpxB"/>
    <property type="match status" value="1"/>
</dbReference>
<name>A0A1T2L7Y5_9GAMM</name>
<dbReference type="GO" id="GO:0005543">
    <property type="term" value="F:phospholipid binding"/>
    <property type="evidence" value="ECO:0007669"/>
    <property type="project" value="TreeGrafter"/>
</dbReference>
<dbReference type="GO" id="GO:0016020">
    <property type="term" value="C:membrane"/>
    <property type="evidence" value="ECO:0007669"/>
    <property type="project" value="GOC"/>
</dbReference>
<dbReference type="OrthoDB" id="9801642at2"/>